<dbReference type="InterPro" id="IPR044685">
    <property type="entry name" value="CPD1-like"/>
</dbReference>
<dbReference type="EMBL" id="MU069787">
    <property type="protein sequence ID" value="KAF5833853.1"/>
    <property type="molecule type" value="Genomic_DNA"/>
</dbReference>
<organism evidence="2 3">
    <name type="scientific">Dunaliella salina</name>
    <name type="common">Green alga</name>
    <name type="synonym">Protococcus salinus</name>
    <dbReference type="NCBI Taxonomy" id="3046"/>
    <lineage>
        <taxon>Eukaryota</taxon>
        <taxon>Viridiplantae</taxon>
        <taxon>Chlorophyta</taxon>
        <taxon>core chlorophytes</taxon>
        <taxon>Chlorophyceae</taxon>
        <taxon>CS clade</taxon>
        <taxon>Chlamydomonadales</taxon>
        <taxon>Dunaliellaceae</taxon>
        <taxon>Dunaliella</taxon>
    </lineage>
</organism>
<name>A0ABQ7GGX0_DUNSA</name>
<dbReference type="Proteomes" id="UP000815325">
    <property type="component" value="Unassembled WGS sequence"/>
</dbReference>
<evidence type="ECO:0000313" key="2">
    <source>
        <dbReference type="EMBL" id="KAF5833853.1"/>
    </source>
</evidence>
<comment type="caution">
    <text evidence="2">The sequence shown here is derived from an EMBL/GenBank/DDBJ whole genome shotgun (WGS) entry which is preliminary data.</text>
</comment>
<accession>A0ABQ7GGX0</accession>
<reference evidence="2" key="1">
    <citation type="submission" date="2017-08" db="EMBL/GenBank/DDBJ databases">
        <authorList>
            <person name="Polle J.E."/>
            <person name="Barry K."/>
            <person name="Cushman J."/>
            <person name="Schmutz J."/>
            <person name="Tran D."/>
            <person name="Hathwaick L.T."/>
            <person name="Yim W.C."/>
            <person name="Jenkins J."/>
            <person name="Mckie-Krisberg Z.M."/>
            <person name="Prochnik S."/>
            <person name="Lindquist E."/>
            <person name="Dockter R.B."/>
            <person name="Adam C."/>
            <person name="Molina H."/>
            <person name="Bunkerborg J."/>
            <person name="Jin E."/>
            <person name="Buchheim M."/>
            <person name="Magnuson J."/>
        </authorList>
    </citation>
    <scope>NUCLEOTIDE SEQUENCE</scope>
    <source>
        <strain evidence="2">CCAP 19/18</strain>
    </source>
</reference>
<dbReference type="PANTHER" id="PTHR33925:SF1">
    <property type="entry name" value="PROTEIN ACCUMULATION AND REPLICATION OF CHLOROPLASTS 6, CHLOROPLASTIC"/>
    <property type="match status" value="1"/>
</dbReference>
<dbReference type="Pfam" id="PF25515">
    <property type="entry name" value="Arm_PDR"/>
    <property type="match status" value="1"/>
</dbReference>
<evidence type="ECO:0000259" key="1">
    <source>
        <dbReference type="Pfam" id="PF25515"/>
    </source>
</evidence>
<gene>
    <name evidence="2" type="ORF">DUNSADRAFT_9690</name>
</gene>
<sequence length="275" mass="29851">MLQRMSSSTSWPACRTARSLWHQQRLITKPVSRRRTACIVAFKDARRAESLHSMVTVPRVTNFELLGLERGSSDAQEIKQAYEERVGSQTQAAYSADTLFSRAVLLKSAVECLLDPQRAGIEQKLANSESPGLKVFQSDLPGVLVVLQEVGCHAEVLALGPAWLEQHSSSPDAPDVAACIALAYCDRASLALDALEQQEGSAQVSQAGPSPLLSACEDLERAAQLCRLHDVAHQLQEQIADALKGYAHAYATELVALPLGPECASRRKRGVAIIR</sequence>
<evidence type="ECO:0000313" key="3">
    <source>
        <dbReference type="Proteomes" id="UP000815325"/>
    </source>
</evidence>
<feature type="domain" description="Plastid division protein CDP1-like 1st alpha solenoid" evidence="1">
    <location>
        <begin position="136"/>
        <end position="274"/>
    </location>
</feature>
<dbReference type="PANTHER" id="PTHR33925">
    <property type="entry name" value="PLASTID DIVISION PROTEIN CDP1, CHLOROPLASTIC-RELATED"/>
    <property type="match status" value="1"/>
</dbReference>
<proteinExistence type="predicted"/>
<keyword evidence="3" id="KW-1185">Reference proteome</keyword>
<protein>
    <recommendedName>
        <fullName evidence="1">Plastid division protein CDP1-like 1st alpha solenoid domain-containing protein</fullName>
    </recommendedName>
</protein>
<dbReference type="InterPro" id="IPR058032">
    <property type="entry name" value="CDP1-like_a_solenoid_1"/>
</dbReference>